<dbReference type="Proteomes" id="UP000305778">
    <property type="component" value="Unassembled WGS sequence"/>
</dbReference>
<dbReference type="RefSeq" id="WP_136722732.1">
    <property type="nucleotide sequence ID" value="NZ_SUMC01000005.1"/>
</dbReference>
<keyword evidence="1 2" id="KW-0732">Signal</keyword>
<dbReference type="SUPFAM" id="SSF53850">
    <property type="entry name" value="Periplasmic binding protein-like II"/>
    <property type="match status" value="1"/>
</dbReference>
<dbReference type="PANTHER" id="PTHR43649:SF33">
    <property type="entry name" value="POLYGALACTURONAN_RHAMNOGALACTURONAN-BINDING PROTEIN YTCQ"/>
    <property type="match status" value="1"/>
</dbReference>
<comment type="caution">
    <text evidence="3">The sequence shown here is derived from an EMBL/GenBank/DDBJ whole genome shotgun (WGS) entry which is preliminary data.</text>
</comment>
<accession>A0A4V5N0I9</accession>
<evidence type="ECO:0000313" key="4">
    <source>
        <dbReference type="Proteomes" id="UP000305778"/>
    </source>
</evidence>
<dbReference type="InterPro" id="IPR050490">
    <property type="entry name" value="Bact_solute-bd_prot1"/>
</dbReference>
<reference evidence="3 4" key="1">
    <citation type="submission" date="2019-04" db="EMBL/GenBank/DDBJ databases">
        <title>Streptomyces oryziradicis sp. nov., a novel actinomycete isolated from rhizosphere soil of rice (Oryza sativa L.).</title>
        <authorList>
            <person name="Li C."/>
        </authorList>
    </citation>
    <scope>NUCLEOTIDE SEQUENCE [LARGE SCALE GENOMIC DNA]</scope>
    <source>
        <strain evidence="3 4">NEAU-C40</strain>
    </source>
</reference>
<name>A0A4V5N0I9_9ACTN</name>
<gene>
    <name evidence="3" type="ORF">FCI23_07890</name>
</gene>
<feature type="chain" id="PRO_5038795727" evidence="2">
    <location>
        <begin position="24"/>
        <end position="444"/>
    </location>
</feature>
<proteinExistence type="predicted"/>
<evidence type="ECO:0000313" key="3">
    <source>
        <dbReference type="EMBL" id="TKA12199.1"/>
    </source>
</evidence>
<keyword evidence="4" id="KW-1185">Reference proteome</keyword>
<protein>
    <submittedName>
        <fullName evidence="3">Extracellular solute-binding protein</fullName>
    </submittedName>
</protein>
<dbReference type="PANTHER" id="PTHR43649">
    <property type="entry name" value="ARABINOSE-BINDING PROTEIN-RELATED"/>
    <property type="match status" value="1"/>
</dbReference>
<evidence type="ECO:0000256" key="1">
    <source>
        <dbReference type="ARBA" id="ARBA00022729"/>
    </source>
</evidence>
<dbReference type="AlphaFoldDB" id="A0A4V5N0I9"/>
<organism evidence="3 4">
    <name type="scientific">Actinacidiphila oryziradicis</name>
    <dbReference type="NCBI Taxonomy" id="2571141"/>
    <lineage>
        <taxon>Bacteria</taxon>
        <taxon>Bacillati</taxon>
        <taxon>Actinomycetota</taxon>
        <taxon>Actinomycetes</taxon>
        <taxon>Kitasatosporales</taxon>
        <taxon>Streptomycetaceae</taxon>
        <taxon>Actinacidiphila</taxon>
    </lineage>
</organism>
<dbReference type="Gene3D" id="3.40.190.10">
    <property type="entry name" value="Periplasmic binding protein-like II"/>
    <property type="match status" value="3"/>
</dbReference>
<feature type="signal peptide" evidence="2">
    <location>
        <begin position="1"/>
        <end position="23"/>
    </location>
</feature>
<sequence length="444" mass="47396">MSNTVTRIRLGVVAAAASIAVLAGCSSPAPSGNASAASCAPAKGKVTLQYWNTVPGMDQVVALWNKKNPNVQVQMKNISNDQYGTIGNALKAGKAPDLAQVGYDELPNLRTQNAFVDASACSAATAAKSKFVPWTWSQTSFGGTGVFAFPQDTGPMALYVRSDIFTQHGLKIPKTWDEYATDAQKLHKADPNLSMTFFDPNNAEWFNGLLWQNSAEMYNYSGGKWHVTVASAQSKQVAAYWQKLIDAKLVRTDLANGSTQMYAAYQKNQIASYVGAAWGYSMMRDNLPSQAGKWAIVPMPTWGSSAASGDWGGSTVAFMKGNTHLYESVKFNSWLNTDPEALALENKLGGLYPAATAGSKLPALSQGVPYYNNEKIFNVFADSSKNIDTNFTWGPTQKTVNLALQDAMAKAAAGSGTLTDALSAAQASALKSMKDQAIPAIAGK</sequence>
<dbReference type="PROSITE" id="PS51257">
    <property type="entry name" value="PROKAR_LIPOPROTEIN"/>
    <property type="match status" value="1"/>
</dbReference>
<dbReference type="OrthoDB" id="2515046at2"/>
<evidence type="ECO:0000256" key="2">
    <source>
        <dbReference type="SAM" id="SignalP"/>
    </source>
</evidence>
<dbReference type="EMBL" id="SUMC01000005">
    <property type="protein sequence ID" value="TKA12199.1"/>
    <property type="molecule type" value="Genomic_DNA"/>
</dbReference>